<gene>
    <name evidence="7" type="ORF">G9U52_11745</name>
</gene>
<sequence>MTQPTESAKSTASKLPTKFGDSAESTPASRSTKSIATSKSAVGHKHKIGLVSEIPPGSHKIVVAGGRSLGVYNLNGQFYALRNICPHQGAELCKGLTKPLVVSSAPGRFEYEREGEIIRCPWHQWEFDIKTGCQIVDPEVRIKSYEVTVEEVAVEKFDVSVEDGAVIVHM</sequence>
<evidence type="ECO:0000256" key="1">
    <source>
        <dbReference type="ARBA" id="ARBA00022714"/>
    </source>
</evidence>
<dbReference type="PANTHER" id="PTHR21496">
    <property type="entry name" value="FERREDOXIN-RELATED"/>
    <property type="match status" value="1"/>
</dbReference>
<feature type="domain" description="Rieske" evidence="6">
    <location>
        <begin position="46"/>
        <end position="156"/>
    </location>
</feature>
<dbReference type="RefSeq" id="WP_166149684.1">
    <property type="nucleotide sequence ID" value="NZ_JAAOIW010000004.1"/>
</dbReference>
<organism evidence="7 8">
    <name type="scientific">Paenibacillus agricola</name>
    <dbReference type="NCBI Taxonomy" id="2716264"/>
    <lineage>
        <taxon>Bacteria</taxon>
        <taxon>Bacillati</taxon>
        <taxon>Bacillota</taxon>
        <taxon>Bacilli</taxon>
        <taxon>Bacillales</taxon>
        <taxon>Paenibacillaceae</taxon>
        <taxon>Paenibacillus</taxon>
    </lineage>
</organism>
<evidence type="ECO:0000313" key="7">
    <source>
        <dbReference type="EMBL" id="NHN30505.1"/>
    </source>
</evidence>
<evidence type="ECO:0000256" key="2">
    <source>
        <dbReference type="ARBA" id="ARBA00022723"/>
    </source>
</evidence>
<name>A0ABX0J501_9BACL</name>
<dbReference type="PROSITE" id="PS51296">
    <property type="entry name" value="RIESKE"/>
    <property type="match status" value="1"/>
</dbReference>
<evidence type="ECO:0000313" key="8">
    <source>
        <dbReference type="Proteomes" id="UP001165962"/>
    </source>
</evidence>
<accession>A0ABX0J501</accession>
<keyword evidence="1" id="KW-0001">2Fe-2S</keyword>
<evidence type="ECO:0000256" key="3">
    <source>
        <dbReference type="ARBA" id="ARBA00023004"/>
    </source>
</evidence>
<keyword evidence="4" id="KW-0411">Iron-sulfur</keyword>
<evidence type="ECO:0000256" key="4">
    <source>
        <dbReference type="ARBA" id="ARBA00023014"/>
    </source>
</evidence>
<dbReference type="InterPro" id="IPR036922">
    <property type="entry name" value="Rieske_2Fe-2S_sf"/>
</dbReference>
<dbReference type="Gene3D" id="2.102.10.10">
    <property type="entry name" value="Rieske [2Fe-2S] iron-sulphur domain"/>
    <property type="match status" value="1"/>
</dbReference>
<comment type="caution">
    <text evidence="7">The sequence shown here is derived from an EMBL/GenBank/DDBJ whole genome shotgun (WGS) entry which is preliminary data.</text>
</comment>
<evidence type="ECO:0000259" key="6">
    <source>
        <dbReference type="PROSITE" id="PS51296"/>
    </source>
</evidence>
<reference evidence="7" key="1">
    <citation type="submission" date="2020-03" db="EMBL/GenBank/DDBJ databases">
        <title>Draft sequencing of Paenibacilllus sp. S3N08.</title>
        <authorList>
            <person name="Kim D.-U."/>
        </authorList>
    </citation>
    <scope>NUCLEOTIDE SEQUENCE</scope>
    <source>
        <strain evidence="7">S3N08</strain>
    </source>
</reference>
<dbReference type="CDD" id="cd03467">
    <property type="entry name" value="Rieske"/>
    <property type="match status" value="1"/>
</dbReference>
<feature type="region of interest" description="Disordered" evidence="5">
    <location>
        <begin position="1"/>
        <end position="40"/>
    </location>
</feature>
<dbReference type="Pfam" id="PF00355">
    <property type="entry name" value="Rieske"/>
    <property type="match status" value="1"/>
</dbReference>
<dbReference type="PANTHER" id="PTHR21496:SF23">
    <property type="entry name" value="3-PHENYLPROPIONATE_CINNAMIC ACID DIOXYGENASE FERREDOXIN SUBUNIT"/>
    <property type="match status" value="1"/>
</dbReference>
<proteinExistence type="predicted"/>
<evidence type="ECO:0000256" key="5">
    <source>
        <dbReference type="SAM" id="MobiDB-lite"/>
    </source>
</evidence>
<dbReference type="Proteomes" id="UP001165962">
    <property type="component" value="Unassembled WGS sequence"/>
</dbReference>
<keyword evidence="2" id="KW-0479">Metal-binding</keyword>
<dbReference type="SUPFAM" id="SSF50022">
    <property type="entry name" value="ISP domain"/>
    <property type="match status" value="1"/>
</dbReference>
<dbReference type="EMBL" id="JAAOIW010000004">
    <property type="protein sequence ID" value="NHN30505.1"/>
    <property type="molecule type" value="Genomic_DNA"/>
</dbReference>
<protein>
    <submittedName>
        <fullName evidence="7">Rieske (2Fe-2S) protein</fullName>
    </submittedName>
</protein>
<keyword evidence="8" id="KW-1185">Reference proteome</keyword>
<keyword evidence="3" id="KW-0408">Iron</keyword>
<dbReference type="InterPro" id="IPR017941">
    <property type="entry name" value="Rieske_2Fe-2S"/>
</dbReference>
<feature type="compositionally biased region" description="Polar residues" evidence="5">
    <location>
        <begin position="1"/>
        <end position="14"/>
    </location>
</feature>
<feature type="compositionally biased region" description="Polar residues" evidence="5">
    <location>
        <begin position="23"/>
        <end position="40"/>
    </location>
</feature>